<reference evidence="1 2" key="1">
    <citation type="submission" date="2015-01" db="EMBL/GenBank/DDBJ databases">
        <title>Evolution of Trichinella species and genotypes.</title>
        <authorList>
            <person name="Korhonen P.K."/>
            <person name="Edoardo P."/>
            <person name="Giuseppe L.R."/>
            <person name="Gasser R.B."/>
        </authorList>
    </citation>
    <scope>NUCLEOTIDE SEQUENCE [LARGE SCALE GENOMIC DNA]</scope>
    <source>
        <strain evidence="1">ISS417</strain>
    </source>
</reference>
<protein>
    <submittedName>
        <fullName evidence="1">Uncharacterized protein</fullName>
    </submittedName>
</protein>
<dbReference type="AlphaFoldDB" id="A0A0V0T376"/>
<name>A0A0V0T376_9BILA</name>
<evidence type="ECO:0000313" key="1">
    <source>
        <dbReference type="EMBL" id="KRX33497.1"/>
    </source>
</evidence>
<organism evidence="1 2">
    <name type="scientific">Trichinella murrelli</name>
    <dbReference type="NCBI Taxonomy" id="144512"/>
    <lineage>
        <taxon>Eukaryota</taxon>
        <taxon>Metazoa</taxon>
        <taxon>Ecdysozoa</taxon>
        <taxon>Nematoda</taxon>
        <taxon>Enoplea</taxon>
        <taxon>Dorylaimia</taxon>
        <taxon>Trichinellida</taxon>
        <taxon>Trichinellidae</taxon>
        <taxon>Trichinella</taxon>
    </lineage>
</organism>
<comment type="caution">
    <text evidence="1">The sequence shown here is derived from an EMBL/GenBank/DDBJ whole genome shotgun (WGS) entry which is preliminary data.</text>
</comment>
<keyword evidence="2" id="KW-1185">Reference proteome</keyword>
<evidence type="ECO:0000313" key="2">
    <source>
        <dbReference type="Proteomes" id="UP000055048"/>
    </source>
</evidence>
<dbReference type="Proteomes" id="UP000055048">
    <property type="component" value="Unassembled WGS sequence"/>
</dbReference>
<dbReference type="EMBL" id="JYDJ01000783">
    <property type="protein sequence ID" value="KRX33497.1"/>
    <property type="molecule type" value="Genomic_DNA"/>
</dbReference>
<proteinExistence type="predicted"/>
<accession>A0A0V0T376</accession>
<gene>
    <name evidence="1" type="ORF">T05_2395</name>
</gene>
<sequence>MVNASFQWCAIDGGGAHYLLMALNYILNRTS</sequence>